<dbReference type="Proteomes" id="UP000192573">
    <property type="component" value="Unassembled WGS sequence"/>
</dbReference>
<evidence type="ECO:0000313" key="2">
    <source>
        <dbReference type="Proteomes" id="UP000192573"/>
    </source>
</evidence>
<name>A0A1V8NW81_CITBR</name>
<reference evidence="1 2" key="1">
    <citation type="submission" date="2017-03" db="EMBL/GenBank/DDBJ databases">
        <authorList>
            <person name="Afonso C.L."/>
            <person name="Miller P.J."/>
            <person name="Scott M.A."/>
            <person name="Spackman E."/>
            <person name="Goraichik I."/>
            <person name="Dimitrov K.M."/>
            <person name="Suarez D.L."/>
            <person name="Swayne D.E."/>
        </authorList>
    </citation>
    <scope>NUCLEOTIDE SEQUENCE [LARGE SCALE GENOMIC DNA]</scope>
    <source>
        <strain evidence="1 2">ATCC 51113</strain>
    </source>
</reference>
<comment type="caution">
    <text evidence="1">The sequence shown here is derived from an EMBL/GenBank/DDBJ whole genome shotgun (WGS) entry which is preliminary data.</text>
</comment>
<sequence length="560" mass="62111">MSDCYRIPQARSFSGRLPGMPHPVSLVTGQRPPSLVISPVVRSGQVTSVGHSPLVLPAAGDRIPAFIWQFYNRVIAIPEMLSLGSISTTQVLKVSVWNATLAPVQLRSQVVTGNEGIALNGPAIPLSLNRLGLRSWTLTVTMDGPDGINSQITWVTDTNRRVIFTLTGRRSVPWLLLPQQDVTETLSWKTDILASQNGAEQRIARRLSPRRTLAFQVLAAGNDRQRLEADLFHFGSRVWSVPVFMDVLTFSHPVSPGRLTLPLSPRWRDIHPGSNLLLRTGSGMADDNETVEVSTLDDKTITLKRPVTRYWPAGTRLYPLRSAHLTDMPVLTRKSDGVATAQVRFRFSGHQVFDDTHITPPVTYRGFPVLEPGSDWSEDLTGQYTRLLAEFDSDTGATVQMDLAGRAFTLQRHHWLAAGRETQATLRALFYSLYGRQRPVWVGSQCSDFTPLSMTGNVMLIVACGISRFGPQPGRQDIRIETHQGVYYRRIVSAAAADSATEHLTLDGDGLTLKQPDIFKVSWLTLCRNDSDDIAWKHITDADGCANITVNFRGVRDELE</sequence>
<organism evidence="1 2">
    <name type="scientific">Citrobacter braakii</name>
    <dbReference type="NCBI Taxonomy" id="57706"/>
    <lineage>
        <taxon>Bacteria</taxon>
        <taxon>Pseudomonadati</taxon>
        <taxon>Pseudomonadota</taxon>
        <taxon>Gammaproteobacteria</taxon>
        <taxon>Enterobacterales</taxon>
        <taxon>Enterobacteriaceae</taxon>
        <taxon>Citrobacter</taxon>
        <taxon>Citrobacter freundii complex</taxon>
    </lineage>
</organism>
<dbReference type="RefSeq" id="WP_080859768.1">
    <property type="nucleotide sequence ID" value="NZ_CP077405.1"/>
</dbReference>
<protein>
    <submittedName>
        <fullName evidence="1">Uncharacterized protein</fullName>
    </submittedName>
</protein>
<evidence type="ECO:0000313" key="1">
    <source>
        <dbReference type="EMBL" id="OQM40577.1"/>
    </source>
</evidence>
<proteinExistence type="predicted"/>
<gene>
    <name evidence="1" type="ORF">BZK42_18630</name>
</gene>
<dbReference type="AlphaFoldDB" id="A0A1V8NW81"/>
<dbReference type="EMBL" id="NAEW01000009">
    <property type="protein sequence ID" value="OQM40577.1"/>
    <property type="molecule type" value="Genomic_DNA"/>
</dbReference>
<accession>A0A1V8NW81</accession>